<evidence type="ECO:0000256" key="2">
    <source>
        <dbReference type="ARBA" id="ARBA00023239"/>
    </source>
</evidence>
<dbReference type="InterPro" id="IPR036249">
    <property type="entry name" value="Thioredoxin-like_sf"/>
</dbReference>
<organism evidence="3 4">
    <name type="scientific">Pendulispora rubella</name>
    <dbReference type="NCBI Taxonomy" id="2741070"/>
    <lineage>
        <taxon>Bacteria</taxon>
        <taxon>Pseudomonadati</taxon>
        <taxon>Myxococcota</taxon>
        <taxon>Myxococcia</taxon>
        <taxon>Myxococcales</taxon>
        <taxon>Sorangiineae</taxon>
        <taxon>Pendulisporaceae</taxon>
        <taxon>Pendulispora</taxon>
    </lineage>
</organism>
<dbReference type="SUPFAM" id="SSF52833">
    <property type="entry name" value="Thioredoxin-like"/>
    <property type="match status" value="1"/>
</dbReference>
<dbReference type="Pfam" id="PF01903">
    <property type="entry name" value="CbiX"/>
    <property type="match status" value="2"/>
</dbReference>
<dbReference type="Pfam" id="PF01257">
    <property type="entry name" value="2Fe-2S_thioredx"/>
    <property type="match status" value="1"/>
</dbReference>
<dbReference type="CDD" id="cd02980">
    <property type="entry name" value="TRX_Fd_family"/>
    <property type="match status" value="1"/>
</dbReference>
<evidence type="ECO:0000313" key="4">
    <source>
        <dbReference type="Proteomes" id="UP001374803"/>
    </source>
</evidence>
<keyword evidence="4" id="KW-1185">Reference proteome</keyword>
<name>A0ABZ2L9L3_9BACT</name>
<dbReference type="InterPro" id="IPR050963">
    <property type="entry name" value="Sirohydro_Cobaltochel/CbiX"/>
</dbReference>
<dbReference type="Proteomes" id="UP001374803">
    <property type="component" value="Chromosome"/>
</dbReference>
<keyword evidence="1" id="KW-0479">Metal-binding</keyword>
<dbReference type="Gene3D" id="3.40.30.10">
    <property type="entry name" value="Glutaredoxin"/>
    <property type="match status" value="1"/>
</dbReference>
<dbReference type="PANTHER" id="PTHR33542:SF3">
    <property type="entry name" value="SIROHYDROCHLORIN FERROCHELATASE, CHLOROPLASTIC"/>
    <property type="match status" value="1"/>
</dbReference>
<dbReference type="Gene3D" id="3.40.50.1400">
    <property type="match status" value="2"/>
</dbReference>
<reference evidence="3" key="1">
    <citation type="submission" date="2021-12" db="EMBL/GenBank/DDBJ databases">
        <title>Discovery of the Pendulisporaceae a myxobacterial family with distinct sporulation behavior and unique specialized metabolism.</title>
        <authorList>
            <person name="Garcia R."/>
            <person name="Popoff A."/>
            <person name="Bader C.D."/>
            <person name="Loehr J."/>
            <person name="Walesch S."/>
            <person name="Walt C."/>
            <person name="Boldt J."/>
            <person name="Bunk B."/>
            <person name="Haeckl F.J.F.P.J."/>
            <person name="Gunesch A.P."/>
            <person name="Birkelbach J."/>
            <person name="Nuebel U."/>
            <person name="Pietschmann T."/>
            <person name="Bach T."/>
            <person name="Mueller R."/>
        </authorList>
    </citation>
    <scope>NUCLEOTIDE SEQUENCE</scope>
    <source>
        <strain evidence="3">MSr11367</strain>
    </source>
</reference>
<accession>A0ABZ2L9L3</accession>
<dbReference type="RefSeq" id="WP_394835042.1">
    <property type="nucleotide sequence ID" value="NZ_CP089929.1"/>
</dbReference>
<evidence type="ECO:0000256" key="1">
    <source>
        <dbReference type="ARBA" id="ARBA00022723"/>
    </source>
</evidence>
<gene>
    <name evidence="3" type="ORF">LVJ94_51945</name>
</gene>
<evidence type="ECO:0000313" key="3">
    <source>
        <dbReference type="EMBL" id="WXB05397.1"/>
    </source>
</evidence>
<dbReference type="PANTHER" id="PTHR33542">
    <property type="entry name" value="SIROHYDROCHLORIN FERROCHELATASE, CHLOROPLASTIC"/>
    <property type="match status" value="1"/>
</dbReference>
<sequence>MHSTAWRSGADLTRATDPSIDTCVLLVGHGSRNPEANVEFESLAEVYRATGRHVQVGYIELARPLVSDALALAAQSARRVALVPLFLFAAGHVKNDLPLAIAEARLRFPSVQIAVAPHLGVHPSLVAMAYDRAAPQLGEDAATRAKTLLLVVGRGSSDPDANGEFCKLARLLGEGRGLFDVQPCFMGITGPSVETALDRVARVRPERLVVLPYLLFAGRLVERLAAQVEAFATRHPWIRASLAPHLGYDERLLALIDERARQALAGESLLPCDTCQYRTALPGLEQQVGGLRALLYSVRHTLTHAQASMPVHVHRPLKKHVLVCLNADCVDRGSTAVLAALRREVKLCGRAREIKVTRTSCMGRCGEGPTVAVYPDGVWYRGVRDTDAAEMVHEHLLNDRLVGRLVDDILQ</sequence>
<keyword evidence="2" id="KW-0456">Lyase</keyword>
<dbReference type="SUPFAM" id="SSF53800">
    <property type="entry name" value="Chelatase"/>
    <property type="match status" value="1"/>
</dbReference>
<dbReference type="EMBL" id="CP089983">
    <property type="protein sequence ID" value="WXB05397.1"/>
    <property type="molecule type" value="Genomic_DNA"/>
</dbReference>
<dbReference type="CDD" id="cd03416">
    <property type="entry name" value="CbiX_SirB_N"/>
    <property type="match status" value="1"/>
</dbReference>
<dbReference type="CDD" id="cd03414">
    <property type="entry name" value="CbiX_SirB_C"/>
    <property type="match status" value="1"/>
</dbReference>
<dbReference type="InterPro" id="IPR002762">
    <property type="entry name" value="CbiX-like"/>
</dbReference>
<protein>
    <submittedName>
        <fullName evidence="3">Sirohydrochlorin cobaltochelatase</fullName>
    </submittedName>
</protein>
<proteinExistence type="predicted"/>